<dbReference type="PANTHER" id="PTHR12087">
    <property type="entry name" value="ORIGIN RECOGNITION COMPLEX SUBUNIT 4"/>
    <property type="match status" value="1"/>
</dbReference>
<reference evidence="8" key="1">
    <citation type="submission" date="2023-07" db="EMBL/GenBank/DDBJ databases">
        <authorList>
            <consortium name="AG Swart"/>
            <person name="Singh M."/>
            <person name="Singh A."/>
            <person name="Seah K."/>
            <person name="Emmerich C."/>
        </authorList>
    </citation>
    <scope>NUCLEOTIDE SEQUENCE</scope>
    <source>
        <strain evidence="8">DP1</strain>
    </source>
</reference>
<dbReference type="InterPro" id="IPR016527">
    <property type="entry name" value="ORC4"/>
</dbReference>
<keyword evidence="9" id="KW-1185">Reference proteome</keyword>
<organism evidence="8 9">
    <name type="scientific">Euplotes crassus</name>
    <dbReference type="NCBI Taxonomy" id="5936"/>
    <lineage>
        <taxon>Eukaryota</taxon>
        <taxon>Sar</taxon>
        <taxon>Alveolata</taxon>
        <taxon>Ciliophora</taxon>
        <taxon>Intramacronucleata</taxon>
        <taxon>Spirotrichea</taxon>
        <taxon>Hypotrichia</taxon>
        <taxon>Euplotida</taxon>
        <taxon>Euplotidae</taxon>
        <taxon>Moneuplotes</taxon>
    </lineage>
</organism>
<keyword evidence="3" id="KW-0235">DNA replication</keyword>
<accession>A0AAD1UAP5</accession>
<dbReference type="AlphaFoldDB" id="A0AAD1UAP5"/>
<dbReference type="Proteomes" id="UP001295684">
    <property type="component" value="Unassembled WGS sequence"/>
</dbReference>
<keyword evidence="4" id="KW-0238">DNA-binding</keyword>
<comment type="caution">
    <text evidence="8">The sequence shown here is derived from an EMBL/GenBank/DDBJ whole genome shotgun (WGS) entry which is preliminary data.</text>
</comment>
<feature type="region of interest" description="Disordered" evidence="6">
    <location>
        <begin position="1"/>
        <end position="58"/>
    </location>
</feature>
<evidence type="ECO:0000256" key="6">
    <source>
        <dbReference type="SAM" id="MobiDB-lite"/>
    </source>
</evidence>
<comment type="subcellular location">
    <subcellularLocation>
        <location evidence="1">Nucleus</location>
    </subcellularLocation>
</comment>
<dbReference type="GO" id="GO:0006270">
    <property type="term" value="P:DNA replication initiation"/>
    <property type="evidence" value="ECO:0007669"/>
    <property type="project" value="TreeGrafter"/>
</dbReference>
<dbReference type="GO" id="GO:0003688">
    <property type="term" value="F:DNA replication origin binding"/>
    <property type="evidence" value="ECO:0007669"/>
    <property type="project" value="TreeGrafter"/>
</dbReference>
<dbReference type="PANTHER" id="PTHR12087:SF0">
    <property type="entry name" value="ORIGIN RECOGNITION COMPLEX SUBUNIT 4"/>
    <property type="match status" value="1"/>
</dbReference>
<gene>
    <name evidence="8" type="ORF">ECRASSUSDP1_LOCUS5818</name>
</gene>
<proteinExistence type="inferred from homology"/>
<evidence type="ECO:0000259" key="7">
    <source>
        <dbReference type="Pfam" id="PF14629"/>
    </source>
</evidence>
<name>A0AAD1UAP5_EUPCR</name>
<dbReference type="GO" id="GO:0005664">
    <property type="term" value="C:nuclear origin of replication recognition complex"/>
    <property type="evidence" value="ECO:0007669"/>
    <property type="project" value="TreeGrafter"/>
</dbReference>
<evidence type="ECO:0000313" key="9">
    <source>
        <dbReference type="Proteomes" id="UP001295684"/>
    </source>
</evidence>
<dbReference type="Gene3D" id="3.40.50.300">
    <property type="entry name" value="P-loop containing nucleotide triphosphate hydrolases"/>
    <property type="match status" value="1"/>
</dbReference>
<dbReference type="EMBL" id="CAMPGE010005628">
    <property type="protein sequence ID" value="CAI2364475.1"/>
    <property type="molecule type" value="Genomic_DNA"/>
</dbReference>
<sequence length="545" mass="63694">MSGDQDMQEIARTYVPYQEEQPDKERDIDMVSNNASDDGDEELFKEQSSFNQPSMKSSLIVRSKNKSLKNLKECEEKGIDPENKVEEQKWEKIDPVQKKKNIGKVAELTNVIKQLIEKLSNFTSMYVGTKFFYEQYDTVMEMLNRFIYNENQSMILMSRSNTVLHQFISKIRNDLNKKLKDEAVKCDVRTIRINSILTTKETAILNHFAECLGMDNCDKQTLAQEMRERMEAFFKDCPGIAVLFILENVEYYVENSKQSLLYKILDMLQYTKIKFAFIATSQRVDIIDSFEKRIKSRFSHRQILFYSEDLKTFKDCIDDTIKSIGGHSETNRQEKQFIDQLYKFIKDPEYGCMEIFQKLFDKGKDYEFLCRTLKIALSHLNSTYKSEPDMISTFEENGGELFKKSLDYVENLSTSNDFKTILSKMPEAYLVVLISAKNSFQNCMQEFFTFTLAYNEYKLFLKRNQGKLIKISKETFIKIFIDLVKKGFIKTKATTDIIISVNNKMGLGIEFEELTLMIREKVNSGTDISTFVRVFSENRTGDTIR</sequence>
<dbReference type="Pfam" id="PF14629">
    <property type="entry name" value="ORC4_C"/>
    <property type="match status" value="1"/>
</dbReference>
<comment type="similarity">
    <text evidence="2">Belongs to the ORC4 family.</text>
</comment>
<protein>
    <recommendedName>
        <fullName evidence="7">Origin recognition complex subunit 4 C-terminal domain-containing protein</fullName>
    </recommendedName>
</protein>
<evidence type="ECO:0000256" key="5">
    <source>
        <dbReference type="ARBA" id="ARBA00023242"/>
    </source>
</evidence>
<evidence type="ECO:0000256" key="1">
    <source>
        <dbReference type="ARBA" id="ARBA00004123"/>
    </source>
</evidence>
<keyword evidence="5" id="KW-0539">Nucleus</keyword>
<evidence type="ECO:0000256" key="4">
    <source>
        <dbReference type="ARBA" id="ARBA00023125"/>
    </source>
</evidence>
<evidence type="ECO:0000256" key="3">
    <source>
        <dbReference type="ARBA" id="ARBA00022705"/>
    </source>
</evidence>
<feature type="domain" description="Origin recognition complex subunit 4 C-terminal" evidence="7">
    <location>
        <begin position="335"/>
        <end position="517"/>
    </location>
</feature>
<evidence type="ECO:0000256" key="2">
    <source>
        <dbReference type="ARBA" id="ARBA00005334"/>
    </source>
</evidence>
<feature type="compositionally biased region" description="Polar residues" evidence="6">
    <location>
        <begin position="46"/>
        <end position="57"/>
    </location>
</feature>
<dbReference type="InterPro" id="IPR032705">
    <property type="entry name" value="ORC4_C"/>
</dbReference>
<evidence type="ECO:0000313" key="8">
    <source>
        <dbReference type="EMBL" id="CAI2364475.1"/>
    </source>
</evidence>
<dbReference type="InterPro" id="IPR027417">
    <property type="entry name" value="P-loop_NTPase"/>
</dbReference>